<dbReference type="EC" id="1.6.2.2" evidence="10"/>
<dbReference type="SUPFAM" id="SSF63380">
    <property type="entry name" value="Riboflavin synthase domain-like"/>
    <property type="match status" value="1"/>
</dbReference>
<comment type="similarity">
    <text evidence="3 10">Belongs to the flavoprotein pyridine nucleotide cytochrome reductase family.</text>
</comment>
<feature type="binding site" evidence="9">
    <location>
        <position position="178"/>
    </location>
    <ligand>
        <name>FAD</name>
        <dbReference type="ChEBI" id="CHEBI:57692"/>
    </ligand>
</feature>
<comment type="catalytic activity">
    <reaction evidence="10">
        <text>2 Fe(III)-[cytochrome b5] + NADH = 2 Fe(II)-[cytochrome b5] + NAD(+) + H(+)</text>
        <dbReference type="Rhea" id="RHEA:46680"/>
        <dbReference type="Rhea" id="RHEA-COMP:10438"/>
        <dbReference type="Rhea" id="RHEA-COMP:10439"/>
        <dbReference type="ChEBI" id="CHEBI:15378"/>
        <dbReference type="ChEBI" id="CHEBI:29033"/>
        <dbReference type="ChEBI" id="CHEBI:29034"/>
        <dbReference type="ChEBI" id="CHEBI:57540"/>
        <dbReference type="ChEBI" id="CHEBI:57945"/>
        <dbReference type="EC" id="1.6.2.2"/>
    </reaction>
</comment>
<accession>A0A9W9LUK0</accession>
<name>A0A9W9LUK0_9EURO</name>
<organism evidence="12 13">
    <name type="scientific">Penicillium canariense</name>
    <dbReference type="NCBI Taxonomy" id="189055"/>
    <lineage>
        <taxon>Eukaryota</taxon>
        <taxon>Fungi</taxon>
        <taxon>Dikarya</taxon>
        <taxon>Ascomycota</taxon>
        <taxon>Pezizomycotina</taxon>
        <taxon>Eurotiomycetes</taxon>
        <taxon>Eurotiomycetidae</taxon>
        <taxon>Eurotiales</taxon>
        <taxon>Aspergillaceae</taxon>
        <taxon>Penicillium</taxon>
    </lineage>
</organism>
<evidence type="ECO:0000313" key="13">
    <source>
        <dbReference type="Proteomes" id="UP001149163"/>
    </source>
</evidence>
<dbReference type="OrthoDB" id="432685at2759"/>
<evidence type="ECO:0000256" key="3">
    <source>
        <dbReference type="ARBA" id="ARBA00006105"/>
    </source>
</evidence>
<evidence type="ECO:0000256" key="1">
    <source>
        <dbReference type="ARBA" id="ARBA00001974"/>
    </source>
</evidence>
<reference evidence="12" key="1">
    <citation type="submission" date="2022-11" db="EMBL/GenBank/DDBJ databases">
        <authorList>
            <person name="Petersen C."/>
        </authorList>
    </citation>
    <scope>NUCLEOTIDE SEQUENCE</scope>
    <source>
        <strain evidence="12">IBT 26290</strain>
    </source>
</reference>
<feature type="binding site" evidence="9">
    <location>
        <position position="111"/>
    </location>
    <ligand>
        <name>FAD</name>
        <dbReference type="ChEBI" id="CHEBI:57692"/>
    </ligand>
</feature>
<dbReference type="PROSITE" id="PS51384">
    <property type="entry name" value="FAD_FR"/>
    <property type="match status" value="1"/>
</dbReference>
<feature type="domain" description="FAD-binding FR-type" evidence="11">
    <location>
        <begin position="56"/>
        <end position="161"/>
    </location>
</feature>
<dbReference type="AlphaFoldDB" id="A0A9W9LUK0"/>
<comment type="caution">
    <text evidence="12">The sequence shown here is derived from an EMBL/GenBank/DDBJ whole genome shotgun (WGS) entry which is preliminary data.</text>
</comment>
<dbReference type="PANTHER" id="PTHR19370:SF101">
    <property type="entry name" value="NADH-CYTOCHROME B5 REDUCTASE"/>
    <property type="match status" value="1"/>
</dbReference>
<dbReference type="InterPro" id="IPR008333">
    <property type="entry name" value="Cbr1-like_FAD-bd_dom"/>
</dbReference>
<sequence length="300" mass="33116">MASRLSWQSSLRARPAFASAVAVAVAGIGAYYGTRSFLLPTGHAESPELPKIFGGFGFTTLRLQDVKIVNHNTKRLVFEFPDQNSPTGLTLTSALLTYSWPKGQWFPVVRPYTPISKLDHPGSVELMVKHYPKGKASSHLHSLKPGDTLTFAATLKGFPWTPNKFSQVYLIAGGAGITPIYQLIQGILNSPDDKTKVNLIFGVNTEQDLLLREELEQYKKRFPGRFDYVYTVSHPKEDGAGLRKGYVTEELLRDVVQGSDKDTHVFVCGPPGMEDSLVGSRKSPGVLGHLGFSKDQIYKF</sequence>
<dbReference type="InterPro" id="IPR001433">
    <property type="entry name" value="OxRdtase_FAD/NAD-bd"/>
</dbReference>
<keyword evidence="8" id="KW-0472">Membrane</keyword>
<dbReference type="PANTHER" id="PTHR19370">
    <property type="entry name" value="NADH-CYTOCHROME B5 REDUCTASE"/>
    <property type="match status" value="1"/>
</dbReference>
<feature type="binding site" evidence="9">
    <location>
        <position position="137"/>
    </location>
    <ligand>
        <name>FAD</name>
        <dbReference type="ChEBI" id="CHEBI:57692"/>
    </ligand>
</feature>
<dbReference type="PRINTS" id="PR00406">
    <property type="entry name" value="CYTB5RDTASE"/>
</dbReference>
<dbReference type="Gene3D" id="2.40.30.10">
    <property type="entry name" value="Translation factors"/>
    <property type="match status" value="1"/>
</dbReference>
<dbReference type="InterPro" id="IPR017938">
    <property type="entry name" value="Riboflavin_synthase-like_b-brl"/>
</dbReference>
<dbReference type="GO" id="GO:0005741">
    <property type="term" value="C:mitochondrial outer membrane"/>
    <property type="evidence" value="ECO:0007669"/>
    <property type="project" value="UniProtKB-SubCell"/>
</dbReference>
<keyword evidence="5 9" id="KW-0274">FAD</keyword>
<feature type="binding site" evidence="9">
    <location>
        <position position="112"/>
    </location>
    <ligand>
        <name>FAD</name>
        <dbReference type="ChEBI" id="CHEBI:57692"/>
    </ligand>
</feature>
<dbReference type="Pfam" id="PF00970">
    <property type="entry name" value="FAD_binding_6"/>
    <property type="match status" value="1"/>
</dbReference>
<dbReference type="GO" id="GO:0090524">
    <property type="term" value="F:cytochrome-b5 reductase activity, acting on NADH"/>
    <property type="evidence" value="ECO:0007669"/>
    <property type="project" value="UniProtKB-EC"/>
</dbReference>
<feature type="binding site" evidence="9">
    <location>
        <position position="110"/>
    </location>
    <ligand>
        <name>FAD</name>
        <dbReference type="ChEBI" id="CHEBI:57692"/>
    </ligand>
</feature>
<dbReference type="PRINTS" id="PR00371">
    <property type="entry name" value="FPNCR"/>
</dbReference>
<dbReference type="InterPro" id="IPR017927">
    <property type="entry name" value="FAD-bd_FR_type"/>
</dbReference>
<keyword evidence="13" id="KW-1185">Reference proteome</keyword>
<dbReference type="GeneID" id="81423462"/>
<dbReference type="InterPro" id="IPR001834">
    <property type="entry name" value="CBR-like"/>
</dbReference>
<dbReference type="SUPFAM" id="SSF52343">
    <property type="entry name" value="Ferredoxin reductase-like, C-terminal NADP-linked domain"/>
    <property type="match status" value="1"/>
</dbReference>
<evidence type="ECO:0000256" key="10">
    <source>
        <dbReference type="RuleBase" id="RU361226"/>
    </source>
</evidence>
<evidence type="ECO:0000256" key="7">
    <source>
        <dbReference type="ARBA" id="ARBA00023027"/>
    </source>
</evidence>
<keyword evidence="4 9" id="KW-0285">Flavoprotein</keyword>
<evidence type="ECO:0000256" key="6">
    <source>
        <dbReference type="ARBA" id="ARBA00023002"/>
    </source>
</evidence>
<dbReference type="InterPro" id="IPR001709">
    <property type="entry name" value="Flavoprot_Pyr_Nucl_cyt_Rdtase"/>
</dbReference>
<comment type="cofactor">
    <cofactor evidence="1 9 10">
        <name>FAD</name>
        <dbReference type="ChEBI" id="CHEBI:57692"/>
    </cofactor>
</comment>
<evidence type="ECO:0000259" key="11">
    <source>
        <dbReference type="PROSITE" id="PS51384"/>
    </source>
</evidence>
<feature type="binding site" evidence="9">
    <location>
        <position position="129"/>
    </location>
    <ligand>
        <name>FAD</name>
        <dbReference type="ChEBI" id="CHEBI:57692"/>
    </ligand>
</feature>
<dbReference type="GO" id="GO:0006696">
    <property type="term" value="P:ergosterol biosynthetic process"/>
    <property type="evidence" value="ECO:0007669"/>
    <property type="project" value="TreeGrafter"/>
</dbReference>
<dbReference type="EMBL" id="JAPQKN010000001">
    <property type="protein sequence ID" value="KAJ5176284.1"/>
    <property type="molecule type" value="Genomic_DNA"/>
</dbReference>
<dbReference type="Proteomes" id="UP001149163">
    <property type="component" value="Unassembled WGS sequence"/>
</dbReference>
<dbReference type="RefSeq" id="XP_056547892.1">
    <property type="nucleotide sequence ID" value="XM_056684286.1"/>
</dbReference>
<protein>
    <recommendedName>
        <fullName evidence="10">NADH-cytochrome b5 reductase</fullName>
        <ecNumber evidence="10">1.6.2.2</ecNumber>
    </recommendedName>
</protein>
<dbReference type="InterPro" id="IPR039261">
    <property type="entry name" value="FNR_nucleotide-bd"/>
</dbReference>
<evidence type="ECO:0000256" key="8">
    <source>
        <dbReference type="ARBA" id="ARBA00023136"/>
    </source>
</evidence>
<proteinExistence type="inferred from homology"/>
<feature type="binding site" evidence="9">
    <location>
        <position position="135"/>
    </location>
    <ligand>
        <name>FAD</name>
        <dbReference type="ChEBI" id="CHEBI:57692"/>
    </ligand>
</feature>
<evidence type="ECO:0000256" key="9">
    <source>
        <dbReference type="PIRSR" id="PIRSR601834-1"/>
    </source>
</evidence>
<comment type="subcellular location">
    <subcellularLocation>
        <location evidence="2">Mitochondrion outer membrane</location>
        <topology evidence="2">Single-pass membrane protein</topology>
    </subcellularLocation>
</comment>
<reference evidence="12" key="2">
    <citation type="journal article" date="2023" name="IMA Fungus">
        <title>Comparative genomic study of the Penicillium genus elucidates a diverse pangenome and 15 lateral gene transfer events.</title>
        <authorList>
            <person name="Petersen C."/>
            <person name="Sorensen T."/>
            <person name="Nielsen M.R."/>
            <person name="Sondergaard T.E."/>
            <person name="Sorensen J.L."/>
            <person name="Fitzpatrick D.A."/>
            <person name="Frisvad J.C."/>
            <person name="Nielsen K.L."/>
        </authorList>
    </citation>
    <scope>NUCLEOTIDE SEQUENCE</scope>
    <source>
        <strain evidence="12">IBT 26290</strain>
    </source>
</reference>
<evidence type="ECO:0000256" key="4">
    <source>
        <dbReference type="ARBA" id="ARBA00022630"/>
    </source>
</evidence>
<dbReference type="Gene3D" id="3.40.50.80">
    <property type="entry name" value="Nucleotide-binding domain of ferredoxin-NADP reductase (FNR) module"/>
    <property type="match status" value="1"/>
</dbReference>
<keyword evidence="6 10" id="KW-0560">Oxidoreductase</keyword>
<evidence type="ECO:0000256" key="5">
    <source>
        <dbReference type="ARBA" id="ARBA00022827"/>
    </source>
</evidence>
<evidence type="ECO:0000256" key="2">
    <source>
        <dbReference type="ARBA" id="ARBA00004572"/>
    </source>
</evidence>
<dbReference type="FunFam" id="3.40.50.80:FF:000009">
    <property type="entry name" value="NADH-cytochrome b5 reductase"/>
    <property type="match status" value="1"/>
</dbReference>
<evidence type="ECO:0000313" key="12">
    <source>
        <dbReference type="EMBL" id="KAJ5176284.1"/>
    </source>
</evidence>
<dbReference type="CDD" id="cd06183">
    <property type="entry name" value="cyt_b5_reduct_like"/>
    <property type="match status" value="1"/>
</dbReference>
<gene>
    <name evidence="12" type="ORF">N7482_002161</name>
</gene>
<keyword evidence="7 10" id="KW-0520">NAD</keyword>
<dbReference type="Pfam" id="PF00175">
    <property type="entry name" value="NAD_binding_1"/>
    <property type="match status" value="1"/>
</dbReference>